<sequence>MSRLADIREQDATGKAADIFAGIKKAMGKVPNAYLTIGGHSPAALQQALAHNAMLHKGSLSAQQLEAINLSVSEATGCDYCLAAHTLMAKKAGFSSEQIHALRRGEYAEEMQLDALVKFAQTLVTTTGTLPEADVAALRNAGFSDQQVIEIISAISAILFTNMVNRVNDTVVDFPKADNPSCSAGFTAQIAEPRMIVRAAPLRPVEQALAFANWQIVDAGVARLHQSMLIKLPVLIAIRAKPVAAVVAPLIGEAHGNAILLPCPQLLNQPVLLLLAPFSLQELNNLPPTVDKFAAVAPFAIHGVGQGDFSASRLFQPSSAARTFWIALSRVNGGNGDVVRSCLLSSTG</sequence>
<reference evidence="2 3" key="1">
    <citation type="submission" date="2018-06" db="EMBL/GenBank/DDBJ databases">
        <authorList>
            <consortium name="Pathogen Informatics"/>
            <person name="Doyle S."/>
        </authorList>
    </citation>
    <scope>NUCLEOTIDE SEQUENCE [LARGE SCALE GENOMIC DNA]</scope>
    <source>
        <strain evidence="2 3">NCTC9140</strain>
    </source>
</reference>
<dbReference type="InterPro" id="IPR003779">
    <property type="entry name" value="CMD-like"/>
</dbReference>
<dbReference type="AlphaFoldDB" id="A0A377TGY1"/>
<dbReference type="InterPro" id="IPR004675">
    <property type="entry name" value="AhpD_core"/>
</dbReference>
<protein>
    <submittedName>
        <fullName evidence="2">Macrophage infectivity potentiator-related protein</fullName>
    </submittedName>
</protein>
<accession>A0A377TGY1</accession>
<proteinExistence type="predicted"/>
<name>A0A377TGY1_KLEPN</name>
<feature type="domain" description="Carboxymuconolactone decarboxylase-like" evidence="1">
    <location>
        <begin position="48"/>
        <end position="104"/>
    </location>
</feature>
<dbReference type="EMBL" id="UGKQ01000007">
    <property type="protein sequence ID" value="STS78905.1"/>
    <property type="molecule type" value="Genomic_DNA"/>
</dbReference>
<evidence type="ECO:0000259" key="1">
    <source>
        <dbReference type="Pfam" id="PF02627"/>
    </source>
</evidence>
<dbReference type="PANTHER" id="PTHR35446">
    <property type="entry name" value="SI:CH211-175M2.5"/>
    <property type="match status" value="1"/>
</dbReference>
<evidence type="ECO:0000313" key="3">
    <source>
        <dbReference type="Proteomes" id="UP000254938"/>
    </source>
</evidence>
<dbReference type="NCBIfam" id="TIGR01926">
    <property type="entry name" value="peroxid_rel"/>
    <property type="match status" value="1"/>
</dbReference>
<dbReference type="Gene3D" id="1.20.1290.10">
    <property type="entry name" value="AhpD-like"/>
    <property type="match status" value="1"/>
</dbReference>
<dbReference type="SUPFAM" id="SSF69118">
    <property type="entry name" value="AhpD-like"/>
    <property type="match status" value="1"/>
</dbReference>
<dbReference type="InterPro" id="IPR010195">
    <property type="entry name" value="Uncharacterised_peroxidase-rel"/>
</dbReference>
<gene>
    <name evidence="2" type="ORF">NCTC9140_00541</name>
</gene>
<dbReference type="Pfam" id="PF02627">
    <property type="entry name" value="CMD"/>
    <property type="match status" value="1"/>
</dbReference>
<organism evidence="2 3">
    <name type="scientific">Klebsiella pneumoniae</name>
    <dbReference type="NCBI Taxonomy" id="573"/>
    <lineage>
        <taxon>Bacteria</taxon>
        <taxon>Pseudomonadati</taxon>
        <taxon>Pseudomonadota</taxon>
        <taxon>Gammaproteobacteria</taxon>
        <taxon>Enterobacterales</taxon>
        <taxon>Enterobacteriaceae</taxon>
        <taxon>Klebsiella/Raoultella group</taxon>
        <taxon>Klebsiella</taxon>
        <taxon>Klebsiella pneumoniae complex</taxon>
    </lineage>
</organism>
<dbReference type="Proteomes" id="UP000254938">
    <property type="component" value="Unassembled WGS sequence"/>
</dbReference>
<dbReference type="PANTHER" id="PTHR35446:SF3">
    <property type="entry name" value="CMD DOMAIN-CONTAINING PROTEIN"/>
    <property type="match status" value="1"/>
</dbReference>
<dbReference type="NCBIfam" id="TIGR00778">
    <property type="entry name" value="ahpD_dom"/>
    <property type="match status" value="1"/>
</dbReference>
<dbReference type="InterPro" id="IPR029032">
    <property type="entry name" value="AhpD-like"/>
</dbReference>
<dbReference type="GO" id="GO:0051920">
    <property type="term" value="F:peroxiredoxin activity"/>
    <property type="evidence" value="ECO:0007669"/>
    <property type="project" value="InterPro"/>
</dbReference>
<evidence type="ECO:0000313" key="2">
    <source>
        <dbReference type="EMBL" id="STS78905.1"/>
    </source>
</evidence>